<evidence type="ECO:0000313" key="2">
    <source>
        <dbReference type="Proteomes" id="UP000297693"/>
    </source>
</evidence>
<dbReference type="AlphaFoldDB" id="A0A4R9JV27"/>
<accession>A0A4R9JV27</accession>
<dbReference type="EMBL" id="RQGD01000045">
    <property type="protein sequence ID" value="TGL56672.1"/>
    <property type="molecule type" value="Genomic_DNA"/>
</dbReference>
<gene>
    <name evidence="1" type="ORF">EHQ58_15860</name>
</gene>
<dbReference type="SUPFAM" id="SSF51905">
    <property type="entry name" value="FAD/NAD(P)-binding domain"/>
    <property type="match status" value="1"/>
</dbReference>
<sequence>MEKIWDYVIIGSGMGGLSAGAVLAKNGQSVLVLERGSSPGGCCSSFKKGYYVFEAGATTLVGFEEGLPMSHLERLLGIEFAKRDLPLSMQVHINGETIQRYSDRKLWIEECIRVFGTPLRQKMFWNFTFFLSSAVWDISKRYLLFPFRNIKEVILSLSSVRWIDPIAFIFSLLRTEQVLALFGLKNQLLFKKFLTEQLMITNQCGVKEAPFLSAAAGLTYPNLKNFYVDGGMVELPNTLIRFICEHSGEYQSKAEVVSFERVRNVHDTELWHVKTKNKEFFSLNLISNVPIWNLAQLHKEKEDSLTATSKSFNSSIWGAFTAGIALKANIPKEECLHHQLHVNGQNIHGIGDSVFVSLSHAEDEVRSKEGVRILSLSTHLAMPEKWDRRSSDYQQKKKEVMNLFIRILSETFPWFRSEDIVFLHTATPATWSTWTGRLHGRVGGIPSQFFRNPFRYISPVTQIPNFYLTGDTIYPGQGVPAVVLGGMNLAKRILKNKERLILR</sequence>
<keyword evidence="2" id="KW-1185">Reference proteome</keyword>
<dbReference type="Gene3D" id="3.50.50.60">
    <property type="entry name" value="FAD/NAD(P)-binding domain"/>
    <property type="match status" value="1"/>
</dbReference>
<dbReference type="RefSeq" id="WP_135624890.1">
    <property type="nucleotide sequence ID" value="NZ_RQGD01000045.1"/>
</dbReference>
<dbReference type="PANTHER" id="PTHR46313:SF3">
    <property type="entry name" value="PROLYCOPENE ISOMERASE, CHLOROPLASTIC"/>
    <property type="match status" value="1"/>
</dbReference>
<organism evidence="1 2">
    <name type="scientific">Leptospira ognonensis</name>
    <dbReference type="NCBI Taxonomy" id="2484945"/>
    <lineage>
        <taxon>Bacteria</taxon>
        <taxon>Pseudomonadati</taxon>
        <taxon>Spirochaetota</taxon>
        <taxon>Spirochaetia</taxon>
        <taxon>Leptospirales</taxon>
        <taxon>Leptospiraceae</taxon>
        <taxon>Leptospira</taxon>
    </lineage>
</organism>
<dbReference type="InterPro" id="IPR045892">
    <property type="entry name" value="CrtISO-like"/>
</dbReference>
<dbReference type="GO" id="GO:0016116">
    <property type="term" value="P:carotenoid metabolic process"/>
    <property type="evidence" value="ECO:0007669"/>
    <property type="project" value="InterPro"/>
</dbReference>
<dbReference type="Pfam" id="PF13450">
    <property type="entry name" value="NAD_binding_8"/>
    <property type="match status" value="1"/>
</dbReference>
<protein>
    <submittedName>
        <fullName evidence="1">FAD-binding protein</fullName>
    </submittedName>
</protein>
<proteinExistence type="predicted"/>
<comment type="caution">
    <text evidence="1">The sequence shown here is derived from an EMBL/GenBank/DDBJ whole genome shotgun (WGS) entry which is preliminary data.</text>
</comment>
<name>A0A4R9JV27_9LEPT</name>
<evidence type="ECO:0000313" key="1">
    <source>
        <dbReference type="EMBL" id="TGL56672.1"/>
    </source>
</evidence>
<dbReference type="OrthoDB" id="9789960at2"/>
<dbReference type="PANTHER" id="PTHR46313">
    <property type="match status" value="1"/>
</dbReference>
<reference evidence="1" key="1">
    <citation type="journal article" date="2019" name="PLoS Negl. Trop. Dis.">
        <title>Revisiting the worldwide diversity of Leptospira species in the environment.</title>
        <authorList>
            <person name="Vincent A.T."/>
            <person name="Schiettekatte O."/>
            <person name="Bourhy P."/>
            <person name="Veyrier F.J."/>
            <person name="Picardeau M."/>
        </authorList>
    </citation>
    <scope>NUCLEOTIDE SEQUENCE [LARGE SCALE GENOMIC DNA]</scope>
    <source>
        <strain evidence="1">201702476</strain>
    </source>
</reference>
<dbReference type="Proteomes" id="UP000297693">
    <property type="component" value="Unassembled WGS sequence"/>
</dbReference>
<dbReference type="InterPro" id="IPR036188">
    <property type="entry name" value="FAD/NAD-bd_sf"/>
</dbReference>